<accession>A0A8J8TF94</accession>
<keyword evidence="3" id="KW-0812">Transmembrane</keyword>
<dbReference type="AlphaFoldDB" id="A0A8J8TF94"/>
<feature type="transmembrane region" description="Helical" evidence="3">
    <location>
        <begin position="52"/>
        <end position="72"/>
    </location>
</feature>
<sequence length="212" mass="23364">MVLDSKRDSVEFILDPLSKALSRFHPNTLSWIAFILAIVAGLLIYFSYGDYWYVLLPLAAVVVILSGFFDAIDGKVARMTFKSSKRGDLLDHVLDRYADVIMIGSVAVSAWCSPYIGILAIIGVLLTSYMGTQCQAIGAGRLYSGLLGRADRVVLLTLAPIIQVIYMAVTDSAWITIGDYSITIFGIVMLWFAIIGNLTAVQRAIKIWKMLE</sequence>
<comment type="similarity">
    <text evidence="2">Belongs to the CDP-alcohol phosphatidyltransferase class-I family.</text>
</comment>
<dbReference type="InterPro" id="IPR043130">
    <property type="entry name" value="CDP-OH_PTrfase_TM_dom"/>
</dbReference>
<dbReference type="Proteomes" id="UP000752814">
    <property type="component" value="Unassembled WGS sequence"/>
</dbReference>
<dbReference type="Pfam" id="PF01066">
    <property type="entry name" value="CDP-OH_P_transf"/>
    <property type="match status" value="1"/>
</dbReference>
<name>A0A8J8TF94_9ARCH</name>
<dbReference type="InterPro" id="IPR048254">
    <property type="entry name" value="CDP_ALCOHOL_P_TRANSF_CS"/>
</dbReference>
<feature type="transmembrane region" description="Helical" evidence="3">
    <location>
        <begin position="180"/>
        <end position="201"/>
    </location>
</feature>
<feature type="transmembrane region" description="Helical" evidence="3">
    <location>
        <begin position="28"/>
        <end position="46"/>
    </location>
</feature>
<dbReference type="Gene3D" id="1.20.120.1760">
    <property type="match status" value="1"/>
</dbReference>
<dbReference type="RefSeq" id="WP_400195326.1">
    <property type="nucleotide sequence ID" value="NZ_CAYAYE010000032.1"/>
</dbReference>
<protein>
    <submittedName>
        <fullName evidence="4">Phosphatidylglycerophosphate synthase</fullName>
    </submittedName>
</protein>
<dbReference type="PROSITE" id="PS00379">
    <property type="entry name" value="CDP_ALCOHOL_P_TRANSF"/>
    <property type="match status" value="1"/>
</dbReference>
<feature type="transmembrane region" description="Helical" evidence="3">
    <location>
        <begin position="153"/>
        <end position="174"/>
    </location>
</feature>
<evidence type="ECO:0000256" key="3">
    <source>
        <dbReference type="SAM" id="Phobius"/>
    </source>
</evidence>
<proteinExistence type="inferred from homology"/>
<reference evidence="4" key="1">
    <citation type="submission" date="2016-03" db="EMBL/GenBank/DDBJ databases">
        <authorList>
            <person name="Borrel G."/>
            <person name="Mccann A."/>
            <person name="O'Toole P.W."/>
        </authorList>
    </citation>
    <scope>NUCLEOTIDE SEQUENCE</scope>
    <source>
        <strain evidence="4">183</strain>
    </source>
</reference>
<comment type="caution">
    <text evidence="4">The sequence shown here is derived from an EMBL/GenBank/DDBJ whole genome shotgun (WGS) entry which is preliminary data.</text>
</comment>
<evidence type="ECO:0000256" key="2">
    <source>
        <dbReference type="RuleBase" id="RU003750"/>
    </source>
</evidence>
<evidence type="ECO:0000313" key="5">
    <source>
        <dbReference type="Proteomes" id="UP000752814"/>
    </source>
</evidence>
<keyword evidence="3" id="KW-0472">Membrane</keyword>
<keyword evidence="1 2" id="KW-0808">Transferase</keyword>
<dbReference type="GO" id="GO:0016780">
    <property type="term" value="F:phosphotransferase activity, for other substituted phosphate groups"/>
    <property type="evidence" value="ECO:0007669"/>
    <property type="project" value="InterPro"/>
</dbReference>
<evidence type="ECO:0000313" key="4">
    <source>
        <dbReference type="EMBL" id="TQS84372.1"/>
    </source>
</evidence>
<dbReference type="EMBL" id="LVVT01000002">
    <property type="protein sequence ID" value="TQS84372.1"/>
    <property type="molecule type" value="Genomic_DNA"/>
</dbReference>
<keyword evidence="3" id="KW-1133">Transmembrane helix</keyword>
<feature type="transmembrane region" description="Helical" evidence="3">
    <location>
        <begin position="115"/>
        <end position="132"/>
    </location>
</feature>
<evidence type="ECO:0000256" key="1">
    <source>
        <dbReference type="ARBA" id="ARBA00022679"/>
    </source>
</evidence>
<dbReference type="GO" id="GO:0008654">
    <property type="term" value="P:phospholipid biosynthetic process"/>
    <property type="evidence" value="ECO:0007669"/>
    <property type="project" value="InterPro"/>
</dbReference>
<gene>
    <name evidence="4" type="ORF">A3207_05930</name>
</gene>
<organism evidence="4 5">
    <name type="scientific">Candidatus Methanomassiliicoccus intestinalis</name>
    <dbReference type="NCBI Taxonomy" id="1406512"/>
    <lineage>
        <taxon>Archaea</taxon>
        <taxon>Methanobacteriati</taxon>
        <taxon>Thermoplasmatota</taxon>
        <taxon>Thermoplasmata</taxon>
        <taxon>Methanomassiliicoccales</taxon>
        <taxon>Methanomassiliicoccaceae</taxon>
        <taxon>Methanomassiliicoccus</taxon>
    </lineage>
</organism>
<dbReference type="GO" id="GO:0016020">
    <property type="term" value="C:membrane"/>
    <property type="evidence" value="ECO:0007669"/>
    <property type="project" value="InterPro"/>
</dbReference>
<dbReference type="InterPro" id="IPR000462">
    <property type="entry name" value="CDP-OH_P_trans"/>
</dbReference>